<reference evidence="1" key="1">
    <citation type="submission" date="2021-05" db="UniProtKB">
        <authorList>
            <consortium name="EnsemblPlants"/>
        </authorList>
    </citation>
    <scope>IDENTIFICATION</scope>
    <source>
        <strain evidence="1">subsp. malaccensis</strain>
    </source>
</reference>
<keyword evidence="2" id="KW-1185">Reference proteome</keyword>
<dbReference type="EnsemblPlants" id="Ma03_t03690.1">
    <property type="protein sequence ID" value="Ma03_p03690.1"/>
    <property type="gene ID" value="Ma03_g03690"/>
</dbReference>
<organism evidence="1 2">
    <name type="scientific">Musa acuminata subsp. malaccensis</name>
    <name type="common">Wild banana</name>
    <name type="synonym">Musa malaccensis</name>
    <dbReference type="NCBI Taxonomy" id="214687"/>
    <lineage>
        <taxon>Eukaryota</taxon>
        <taxon>Viridiplantae</taxon>
        <taxon>Streptophyta</taxon>
        <taxon>Embryophyta</taxon>
        <taxon>Tracheophyta</taxon>
        <taxon>Spermatophyta</taxon>
        <taxon>Magnoliopsida</taxon>
        <taxon>Liliopsida</taxon>
        <taxon>Zingiberales</taxon>
        <taxon>Musaceae</taxon>
        <taxon>Musa</taxon>
    </lineage>
</organism>
<proteinExistence type="predicted"/>
<name>A0A804I842_MUSAM</name>
<evidence type="ECO:0000313" key="2">
    <source>
        <dbReference type="Proteomes" id="UP000012960"/>
    </source>
</evidence>
<sequence length="30" mass="3467">MFNFKKDKDGYWKWFAGNLASAMKGRGKAI</sequence>
<evidence type="ECO:0000313" key="1">
    <source>
        <dbReference type="EnsemblPlants" id="Ma03_p03690.1"/>
    </source>
</evidence>
<dbReference type="Gramene" id="Ma03_t03690.1">
    <property type="protein sequence ID" value="Ma03_p03690.1"/>
    <property type="gene ID" value="Ma03_g03690"/>
</dbReference>
<accession>A0A804I842</accession>
<protein>
    <submittedName>
        <fullName evidence="1">Uncharacterized protein</fullName>
    </submittedName>
</protein>
<dbReference type="InParanoid" id="A0A804I842"/>
<dbReference type="Proteomes" id="UP000012960">
    <property type="component" value="Unplaced"/>
</dbReference>
<dbReference type="AlphaFoldDB" id="A0A804I842"/>